<keyword evidence="2" id="KW-1185">Reference proteome</keyword>
<name>A0ABU7CH03_9TELE</name>
<accession>A0ABU7CH03</accession>
<comment type="caution">
    <text evidence="1">The sequence shown here is derived from an EMBL/GenBank/DDBJ whole genome shotgun (WGS) entry which is preliminary data.</text>
</comment>
<sequence>FDFQQVQKLPGSQQIYQRLQSFLLSLCFRHSLIFFSASSIAEIQNMHRLFSSLSLHIHFLCFMFDKTSPCGFLQPLTMPLGSKLTIFPIQCTGCRLTGPAWNNPRVYGNGVNEYVLSSQMKKHPVI</sequence>
<organism evidence="1 2">
    <name type="scientific">Ataeniobius toweri</name>
    <dbReference type="NCBI Taxonomy" id="208326"/>
    <lineage>
        <taxon>Eukaryota</taxon>
        <taxon>Metazoa</taxon>
        <taxon>Chordata</taxon>
        <taxon>Craniata</taxon>
        <taxon>Vertebrata</taxon>
        <taxon>Euteleostomi</taxon>
        <taxon>Actinopterygii</taxon>
        <taxon>Neopterygii</taxon>
        <taxon>Teleostei</taxon>
        <taxon>Neoteleostei</taxon>
        <taxon>Acanthomorphata</taxon>
        <taxon>Ovalentaria</taxon>
        <taxon>Atherinomorphae</taxon>
        <taxon>Cyprinodontiformes</taxon>
        <taxon>Goodeidae</taxon>
        <taxon>Ataeniobius</taxon>
    </lineage>
</organism>
<dbReference type="EMBL" id="JAHUTI010089312">
    <property type="protein sequence ID" value="MED6260844.1"/>
    <property type="molecule type" value="Genomic_DNA"/>
</dbReference>
<feature type="non-terminal residue" evidence="1">
    <location>
        <position position="1"/>
    </location>
</feature>
<protein>
    <submittedName>
        <fullName evidence="1">Uncharacterized protein</fullName>
    </submittedName>
</protein>
<evidence type="ECO:0000313" key="1">
    <source>
        <dbReference type="EMBL" id="MED6260844.1"/>
    </source>
</evidence>
<gene>
    <name evidence="1" type="ORF">ATANTOWER_030145</name>
</gene>
<evidence type="ECO:0000313" key="2">
    <source>
        <dbReference type="Proteomes" id="UP001345963"/>
    </source>
</evidence>
<reference evidence="1 2" key="1">
    <citation type="submission" date="2021-07" db="EMBL/GenBank/DDBJ databases">
        <authorList>
            <person name="Palmer J.M."/>
        </authorList>
    </citation>
    <scope>NUCLEOTIDE SEQUENCE [LARGE SCALE GENOMIC DNA]</scope>
    <source>
        <strain evidence="1 2">AT_MEX2019</strain>
        <tissue evidence="1">Muscle</tissue>
    </source>
</reference>
<dbReference type="Proteomes" id="UP001345963">
    <property type="component" value="Unassembled WGS sequence"/>
</dbReference>
<proteinExistence type="predicted"/>